<protein>
    <submittedName>
        <fullName evidence="1">Uncharacterized protein</fullName>
    </submittedName>
</protein>
<proteinExistence type="predicted"/>
<dbReference type="EMBL" id="JABSTU010000009">
    <property type="protein sequence ID" value="KAH8021274.1"/>
    <property type="molecule type" value="Genomic_DNA"/>
</dbReference>
<dbReference type="AlphaFoldDB" id="A0A9J6DH05"/>
<evidence type="ECO:0000313" key="2">
    <source>
        <dbReference type="Proteomes" id="UP000821866"/>
    </source>
</evidence>
<evidence type="ECO:0000313" key="1">
    <source>
        <dbReference type="EMBL" id="KAH8021274.1"/>
    </source>
</evidence>
<keyword evidence="2" id="KW-1185">Reference proteome</keyword>
<gene>
    <name evidence="1" type="ORF">HPB51_013949</name>
</gene>
<accession>A0A9J6DH05</accession>
<reference evidence="1" key="2">
    <citation type="submission" date="2021-09" db="EMBL/GenBank/DDBJ databases">
        <authorList>
            <person name="Jia N."/>
            <person name="Wang J."/>
            <person name="Shi W."/>
            <person name="Du L."/>
            <person name="Sun Y."/>
            <person name="Zhan W."/>
            <person name="Jiang J."/>
            <person name="Wang Q."/>
            <person name="Zhang B."/>
            <person name="Ji P."/>
            <person name="Sakyi L.B."/>
            <person name="Cui X."/>
            <person name="Yuan T."/>
            <person name="Jiang B."/>
            <person name="Yang W."/>
            <person name="Lam T.T.-Y."/>
            <person name="Chang Q."/>
            <person name="Ding S."/>
            <person name="Wang X."/>
            <person name="Zhu J."/>
            <person name="Ruan X."/>
            <person name="Zhao L."/>
            <person name="Wei J."/>
            <person name="Que T."/>
            <person name="Du C."/>
            <person name="Cheng J."/>
            <person name="Dai P."/>
            <person name="Han X."/>
            <person name="Huang E."/>
            <person name="Gao Y."/>
            <person name="Liu J."/>
            <person name="Shao H."/>
            <person name="Ye R."/>
            <person name="Li L."/>
            <person name="Wei W."/>
            <person name="Wang X."/>
            <person name="Wang C."/>
            <person name="Huo Q."/>
            <person name="Li W."/>
            <person name="Guo W."/>
            <person name="Chen H."/>
            <person name="Chen S."/>
            <person name="Zhou L."/>
            <person name="Zhou L."/>
            <person name="Ni X."/>
            <person name="Tian J."/>
            <person name="Zhou Y."/>
            <person name="Sheng Y."/>
            <person name="Liu T."/>
            <person name="Pan Y."/>
            <person name="Xia L."/>
            <person name="Li J."/>
            <person name="Zhao F."/>
            <person name="Cao W."/>
        </authorList>
    </citation>
    <scope>NUCLEOTIDE SEQUENCE</scope>
    <source>
        <strain evidence="1">Rmic-2018</strain>
        <tissue evidence="1">Larvae</tissue>
    </source>
</reference>
<comment type="caution">
    <text evidence="1">The sequence shown here is derived from an EMBL/GenBank/DDBJ whole genome shotgun (WGS) entry which is preliminary data.</text>
</comment>
<reference evidence="1" key="1">
    <citation type="journal article" date="2020" name="Cell">
        <title>Large-Scale Comparative Analyses of Tick Genomes Elucidate Their Genetic Diversity and Vector Capacities.</title>
        <authorList>
            <consortium name="Tick Genome and Microbiome Consortium (TIGMIC)"/>
            <person name="Jia N."/>
            <person name="Wang J."/>
            <person name="Shi W."/>
            <person name="Du L."/>
            <person name="Sun Y."/>
            <person name="Zhan W."/>
            <person name="Jiang J.F."/>
            <person name="Wang Q."/>
            <person name="Zhang B."/>
            <person name="Ji P."/>
            <person name="Bell-Sakyi L."/>
            <person name="Cui X.M."/>
            <person name="Yuan T.T."/>
            <person name="Jiang B.G."/>
            <person name="Yang W.F."/>
            <person name="Lam T.T."/>
            <person name="Chang Q.C."/>
            <person name="Ding S.J."/>
            <person name="Wang X.J."/>
            <person name="Zhu J.G."/>
            <person name="Ruan X.D."/>
            <person name="Zhao L."/>
            <person name="Wei J.T."/>
            <person name="Ye R.Z."/>
            <person name="Que T.C."/>
            <person name="Du C.H."/>
            <person name="Zhou Y.H."/>
            <person name="Cheng J.X."/>
            <person name="Dai P.F."/>
            <person name="Guo W.B."/>
            <person name="Han X.H."/>
            <person name="Huang E.J."/>
            <person name="Li L.F."/>
            <person name="Wei W."/>
            <person name="Gao Y.C."/>
            <person name="Liu J.Z."/>
            <person name="Shao H.Z."/>
            <person name="Wang X."/>
            <person name="Wang C.C."/>
            <person name="Yang T.C."/>
            <person name="Huo Q.B."/>
            <person name="Li W."/>
            <person name="Chen H.Y."/>
            <person name="Chen S.E."/>
            <person name="Zhou L.G."/>
            <person name="Ni X.B."/>
            <person name="Tian J.H."/>
            <person name="Sheng Y."/>
            <person name="Liu T."/>
            <person name="Pan Y.S."/>
            <person name="Xia L.Y."/>
            <person name="Li J."/>
            <person name="Zhao F."/>
            <person name="Cao W.C."/>
        </authorList>
    </citation>
    <scope>NUCLEOTIDE SEQUENCE</scope>
    <source>
        <strain evidence="1">Rmic-2018</strain>
    </source>
</reference>
<name>A0A9J6DH05_RHIMP</name>
<organism evidence="1 2">
    <name type="scientific">Rhipicephalus microplus</name>
    <name type="common">Cattle tick</name>
    <name type="synonym">Boophilus microplus</name>
    <dbReference type="NCBI Taxonomy" id="6941"/>
    <lineage>
        <taxon>Eukaryota</taxon>
        <taxon>Metazoa</taxon>
        <taxon>Ecdysozoa</taxon>
        <taxon>Arthropoda</taxon>
        <taxon>Chelicerata</taxon>
        <taxon>Arachnida</taxon>
        <taxon>Acari</taxon>
        <taxon>Parasitiformes</taxon>
        <taxon>Ixodida</taxon>
        <taxon>Ixodoidea</taxon>
        <taxon>Ixodidae</taxon>
        <taxon>Rhipicephalinae</taxon>
        <taxon>Rhipicephalus</taxon>
        <taxon>Boophilus</taxon>
    </lineage>
</organism>
<sequence>MTRTFWNLARRVFNRAAEFPASYPFGYVSPDDKALMYWTPASFGKVVRQPGQKPASPIKPGRPSLNGRFAQTPLPRSALGSSYGTVVRSPSEKAALRRQMAAATGAWGPFPPDRGSDAGVVSKTRVLYRSEQATSAACGGLLQRELRDSTSEIAITLFAVSEVLAASLSSALSSIMLSDALKFHCHQNMD</sequence>
<dbReference type="VEuPathDB" id="VectorBase:LOC119174269"/>
<dbReference type="Proteomes" id="UP000821866">
    <property type="component" value="Chromosome 7"/>
</dbReference>